<dbReference type="GeneID" id="41964019"/>
<gene>
    <name evidence="2" type="ORF">PgNI_09122</name>
</gene>
<evidence type="ECO:0000313" key="2">
    <source>
        <dbReference type="RefSeq" id="XP_030978339.1"/>
    </source>
</evidence>
<proteinExistence type="predicted"/>
<reference evidence="2" key="1">
    <citation type="journal article" date="2019" name="Mol. Biol. Evol.">
        <title>Blast fungal genomes show frequent chromosomal changes, gene gains and losses, and effector gene turnover.</title>
        <authorList>
            <person name="Gomez Luciano L.B."/>
            <person name="Jason Tsai I."/>
            <person name="Chuma I."/>
            <person name="Tosa Y."/>
            <person name="Chen Y.H."/>
            <person name="Li J.Y."/>
            <person name="Li M.Y."/>
            <person name="Jade Lu M.Y."/>
            <person name="Nakayashiki H."/>
            <person name="Li W.H."/>
        </authorList>
    </citation>
    <scope>NUCLEOTIDE SEQUENCE</scope>
    <source>
        <strain evidence="2">NI907</strain>
    </source>
</reference>
<reference evidence="2" key="3">
    <citation type="submission" date="2025-08" db="UniProtKB">
        <authorList>
            <consortium name="RefSeq"/>
        </authorList>
    </citation>
    <scope>IDENTIFICATION</scope>
    <source>
        <strain evidence="2">NI907</strain>
    </source>
</reference>
<reference evidence="2" key="2">
    <citation type="submission" date="2019-10" db="EMBL/GenBank/DDBJ databases">
        <authorList>
            <consortium name="NCBI Genome Project"/>
        </authorList>
    </citation>
    <scope>NUCLEOTIDE SEQUENCE</scope>
    <source>
        <strain evidence="2">NI907</strain>
    </source>
</reference>
<dbReference type="KEGG" id="pgri:PgNI_09122"/>
<dbReference type="RefSeq" id="XP_030978339.1">
    <property type="nucleotide sequence ID" value="XM_031129111.1"/>
</dbReference>
<evidence type="ECO:0000313" key="1">
    <source>
        <dbReference type="Proteomes" id="UP000515153"/>
    </source>
</evidence>
<dbReference type="Proteomes" id="UP000515153">
    <property type="component" value="Unplaced"/>
</dbReference>
<sequence length="127" mass="13559">MDASNLATCDFGCFHIGLGLSGELDRARGHASLAISNLVDVVVGPRNCRKSRSPLMDLLVAVRRPNRARAIVLYKSVSRIAVIKLDSRVGTKVVMKLVIEAGRAGICTLNGLALRNRNGSGGFLSIE</sequence>
<keyword evidence="1" id="KW-1185">Reference proteome</keyword>
<name>A0A6P8ATZ3_PYRGI</name>
<dbReference type="AlphaFoldDB" id="A0A6P8ATZ3"/>
<protein>
    <submittedName>
        <fullName evidence="2">Uncharacterized protein</fullName>
    </submittedName>
</protein>
<organism evidence="1 2">
    <name type="scientific">Pyricularia grisea</name>
    <name type="common">Crabgrass-specific blast fungus</name>
    <name type="synonym">Magnaporthe grisea</name>
    <dbReference type="NCBI Taxonomy" id="148305"/>
    <lineage>
        <taxon>Eukaryota</taxon>
        <taxon>Fungi</taxon>
        <taxon>Dikarya</taxon>
        <taxon>Ascomycota</taxon>
        <taxon>Pezizomycotina</taxon>
        <taxon>Sordariomycetes</taxon>
        <taxon>Sordariomycetidae</taxon>
        <taxon>Magnaporthales</taxon>
        <taxon>Pyriculariaceae</taxon>
        <taxon>Pyricularia</taxon>
    </lineage>
</organism>
<accession>A0A6P8ATZ3</accession>